<accession>A0A1H8WMC4</accession>
<name>A0A1H8WMC4_9EURY</name>
<dbReference type="Pfam" id="PF13358">
    <property type="entry name" value="DDE_3"/>
    <property type="match status" value="1"/>
</dbReference>
<evidence type="ECO:0000313" key="3">
    <source>
        <dbReference type="Proteomes" id="UP000199126"/>
    </source>
</evidence>
<keyword evidence="3" id="KW-1185">Reference proteome</keyword>
<dbReference type="EMBL" id="FODV01000034">
    <property type="protein sequence ID" value="SEP28791.1"/>
    <property type="molecule type" value="Genomic_DNA"/>
</dbReference>
<feature type="domain" description="Tc1-like transposase DDE" evidence="1">
    <location>
        <begin position="40"/>
        <end position="140"/>
    </location>
</feature>
<keyword evidence="2" id="KW-0255">Endonuclease</keyword>
<gene>
    <name evidence="2" type="ORF">SAMN04487948_13419</name>
</gene>
<sequence>MCTSQTARPYHQKTDPVAKQQWRDEFKKKWPRLKRAGYTIVAIDQHTQAVATIKRRDWFPVNSRPRLPVSVGREVINMLGAVTDSGDRFVALTPNRFKAEVSQHFLRALQHEFGPKLVIVLDNAKYFIATDFKKQAAADGLLLDSCRRTPQT</sequence>
<evidence type="ECO:0000259" key="1">
    <source>
        <dbReference type="Pfam" id="PF13358"/>
    </source>
</evidence>
<dbReference type="AlphaFoldDB" id="A0A1H8WMC4"/>
<dbReference type="GO" id="GO:0004519">
    <property type="term" value="F:endonuclease activity"/>
    <property type="evidence" value="ECO:0007669"/>
    <property type="project" value="UniProtKB-KW"/>
</dbReference>
<proteinExistence type="predicted"/>
<organism evidence="2 3">
    <name type="scientific">Halogranum amylolyticum</name>
    <dbReference type="NCBI Taxonomy" id="660520"/>
    <lineage>
        <taxon>Archaea</taxon>
        <taxon>Methanobacteriati</taxon>
        <taxon>Methanobacteriota</taxon>
        <taxon>Stenosarchaea group</taxon>
        <taxon>Halobacteria</taxon>
        <taxon>Halobacteriales</taxon>
        <taxon>Haloferacaceae</taxon>
    </lineage>
</organism>
<reference evidence="3" key="1">
    <citation type="submission" date="2016-10" db="EMBL/GenBank/DDBJ databases">
        <authorList>
            <person name="Varghese N."/>
            <person name="Submissions S."/>
        </authorList>
    </citation>
    <scope>NUCLEOTIDE SEQUENCE [LARGE SCALE GENOMIC DNA]</scope>
    <source>
        <strain evidence="3">CGMCC 1.10121</strain>
    </source>
</reference>
<dbReference type="InterPro" id="IPR038717">
    <property type="entry name" value="Tc1-like_DDE_dom"/>
</dbReference>
<protein>
    <submittedName>
        <fullName evidence="2">DDE superfamily endonuclease</fullName>
    </submittedName>
</protein>
<dbReference type="OrthoDB" id="195008at2157"/>
<evidence type="ECO:0000313" key="2">
    <source>
        <dbReference type="EMBL" id="SEP28791.1"/>
    </source>
</evidence>
<keyword evidence="2" id="KW-0378">Hydrolase</keyword>
<dbReference type="Proteomes" id="UP000199126">
    <property type="component" value="Unassembled WGS sequence"/>
</dbReference>
<keyword evidence="2" id="KW-0540">Nuclease</keyword>